<dbReference type="PRINTS" id="PR00689">
    <property type="entry name" value="ACOABINDINGP"/>
</dbReference>
<dbReference type="PROSITE" id="PS51228">
    <property type="entry name" value="ACB_2"/>
    <property type="match status" value="1"/>
</dbReference>
<feature type="region of interest" description="Disordered" evidence="3">
    <location>
        <begin position="1"/>
        <end position="81"/>
    </location>
</feature>
<accession>A0A7S1F649</accession>
<dbReference type="EMBL" id="HBFQ01030528">
    <property type="protein sequence ID" value="CAD8847125.1"/>
    <property type="molecule type" value="Transcribed_RNA"/>
</dbReference>
<dbReference type="PANTHER" id="PTHR23310:SF62">
    <property type="entry name" value="ACYL-COA BINDING PROTEIN 1, ISOFORM A"/>
    <property type="match status" value="1"/>
</dbReference>
<dbReference type="AlphaFoldDB" id="A0A7S1F649"/>
<name>A0A7S1F649_NOCSC</name>
<evidence type="ECO:0000313" key="5">
    <source>
        <dbReference type="EMBL" id="CAD8847125.1"/>
    </source>
</evidence>
<dbReference type="Gene3D" id="1.20.80.10">
    <property type="match status" value="1"/>
</dbReference>
<dbReference type="InterPro" id="IPR014352">
    <property type="entry name" value="FERM/acyl-CoA-bd_prot_sf"/>
</dbReference>
<protein>
    <recommendedName>
        <fullName evidence="4">ACB domain-containing protein</fullName>
    </recommendedName>
</protein>
<feature type="compositionally biased region" description="Low complexity" evidence="3">
    <location>
        <begin position="27"/>
        <end position="36"/>
    </location>
</feature>
<feature type="domain" description="ACB" evidence="4">
    <location>
        <begin position="224"/>
        <end position="305"/>
    </location>
</feature>
<dbReference type="InterPro" id="IPR035984">
    <property type="entry name" value="Acyl-CoA-binding_sf"/>
</dbReference>
<evidence type="ECO:0000256" key="2">
    <source>
        <dbReference type="ARBA" id="ARBA00023121"/>
    </source>
</evidence>
<organism evidence="5">
    <name type="scientific">Noctiluca scintillans</name>
    <name type="common">Sea sparkle</name>
    <name type="synonym">Red tide dinoflagellate</name>
    <dbReference type="NCBI Taxonomy" id="2966"/>
    <lineage>
        <taxon>Eukaryota</taxon>
        <taxon>Sar</taxon>
        <taxon>Alveolata</taxon>
        <taxon>Dinophyceae</taxon>
        <taxon>Noctilucales</taxon>
        <taxon>Noctilucaceae</taxon>
        <taxon>Noctiluca</taxon>
    </lineage>
</organism>
<proteinExistence type="inferred from homology"/>
<dbReference type="Pfam" id="PF00887">
    <property type="entry name" value="ACBP"/>
    <property type="match status" value="1"/>
</dbReference>
<sequence>MSYYDSIHHDLGRGSFQGSFRGPPPGSEGSFRGSFRGPPPGSEGFPTQSAMGSFRSIGPPPSDRSMRDPTGGNFRSTAPPMSSYREPMGSFSSVGSFQSLGQVPGPQGHPSYMDEVSERGSFRSAGRQPPNLIGSGLWTADLFGSENKASVNDWYSAPKLREGQHFYGSDKPRELLQEDVYNRGAMVYADGGYSMGRLPTQPTVGVDVPGGMMAQGATLSKGEIARRFCQAQRLAVSKLNPETPEVVKMLLYGFYQQAIEGDVFTLRPTIFETWERKKWDAWNANYGMSREDAMRRYIWTVPLID</sequence>
<evidence type="ECO:0000259" key="4">
    <source>
        <dbReference type="PROSITE" id="PS51228"/>
    </source>
</evidence>
<evidence type="ECO:0000256" key="3">
    <source>
        <dbReference type="SAM" id="MobiDB-lite"/>
    </source>
</evidence>
<reference evidence="5" key="1">
    <citation type="submission" date="2021-01" db="EMBL/GenBank/DDBJ databases">
        <authorList>
            <person name="Corre E."/>
            <person name="Pelletier E."/>
            <person name="Niang G."/>
            <person name="Scheremetjew M."/>
            <person name="Finn R."/>
            <person name="Kale V."/>
            <person name="Holt S."/>
            <person name="Cochrane G."/>
            <person name="Meng A."/>
            <person name="Brown T."/>
            <person name="Cohen L."/>
        </authorList>
    </citation>
    <scope>NUCLEOTIDE SEQUENCE</scope>
</reference>
<feature type="compositionally biased region" description="Basic and acidic residues" evidence="3">
    <location>
        <begin position="1"/>
        <end position="12"/>
    </location>
</feature>
<dbReference type="SUPFAM" id="SSF47027">
    <property type="entry name" value="Acyl-CoA binding protein"/>
    <property type="match status" value="1"/>
</dbReference>
<dbReference type="GO" id="GO:0000062">
    <property type="term" value="F:fatty-acyl-CoA binding"/>
    <property type="evidence" value="ECO:0007669"/>
    <property type="project" value="InterPro"/>
</dbReference>
<dbReference type="GO" id="GO:0006631">
    <property type="term" value="P:fatty acid metabolic process"/>
    <property type="evidence" value="ECO:0007669"/>
    <property type="project" value="TreeGrafter"/>
</dbReference>
<dbReference type="InterPro" id="IPR000582">
    <property type="entry name" value="Acyl-CoA-binding_protein"/>
</dbReference>
<evidence type="ECO:0000256" key="1">
    <source>
        <dbReference type="ARBA" id="ARBA00005567"/>
    </source>
</evidence>
<dbReference type="PANTHER" id="PTHR23310">
    <property type="entry name" value="ACYL-COA-BINDING PROTEIN, ACBP"/>
    <property type="match status" value="1"/>
</dbReference>
<comment type="similarity">
    <text evidence="1">Belongs to the ACBP family.</text>
</comment>
<keyword evidence="2" id="KW-0446">Lipid-binding</keyword>
<gene>
    <name evidence="5" type="ORF">NSCI0253_LOCUS21475</name>
</gene>